<feature type="region of interest" description="Disordered" evidence="5">
    <location>
        <begin position="46"/>
        <end position="70"/>
    </location>
</feature>
<dbReference type="InterPro" id="IPR044273">
    <property type="entry name" value="PIF3-like"/>
</dbReference>
<dbReference type="GO" id="GO:0005634">
    <property type="term" value="C:nucleus"/>
    <property type="evidence" value="ECO:0007669"/>
    <property type="project" value="UniProtKB-SubCell"/>
</dbReference>
<protein>
    <submittedName>
        <fullName evidence="7">DNA-binding transcription factor</fullName>
    </submittedName>
</protein>
<keyword evidence="8" id="KW-1185">Reference proteome</keyword>
<reference evidence="7 8" key="1">
    <citation type="submission" date="2024-01" db="EMBL/GenBank/DDBJ databases">
        <title>The complete chloroplast genome sequence of Lithospermum erythrorhizon: insights into the phylogenetic relationship among Boraginaceae species and the maternal lineages of purple gromwells.</title>
        <authorList>
            <person name="Okada T."/>
            <person name="Watanabe K."/>
        </authorList>
    </citation>
    <scope>NUCLEOTIDE SEQUENCE [LARGE SCALE GENOMIC DNA]</scope>
</reference>
<dbReference type="PANTHER" id="PTHR46807">
    <property type="entry name" value="TRANSCRIPTION FACTOR PIF3"/>
    <property type="match status" value="1"/>
</dbReference>
<evidence type="ECO:0000256" key="5">
    <source>
        <dbReference type="SAM" id="MobiDB-lite"/>
    </source>
</evidence>
<dbReference type="GO" id="GO:0003700">
    <property type="term" value="F:DNA-binding transcription factor activity"/>
    <property type="evidence" value="ECO:0007669"/>
    <property type="project" value="InterPro"/>
</dbReference>
<dbReference type="PROSITE" id="PS50888">
    <property type="entry name" value="BHLH"/>
    <property type="match status" value="1"/>
</dbReference>
<dbReference type="CDD" id="cd11445">
    <property type="entry name" value="bHLH_AtPIF_like"/>
    <property type="match status" value="1"/>
</dbReference>
<evidence type="ECO:0000256" key="2">
    <source>
        <dbReference type="ARBA" id="ARBA00023015"/>
    </source>
</evidence>
<dbReference type="EMBL" id="BAABME010003416">
    <property type="protein sequence ID" value="GAA0158718.1"/>
    <property type="molecule type" value="Genomic_DNA"/>
</dbReference>
<evidence type="ECO:0000259" key="6">
    <source>
        <dbReference type="PROSITE" id="PS50888"/>
    </source>
</evidence>
<feature type="region of interest" description="Disordered" evidence="5">
    <location>
        <begin position="198"/>
        <end position="337"/>
    </location>
</feature>
<accession>A0AAV3Q8E4</accession>
<dbReference type="GO" id="GO:0010017">
    <property type="term" value="P:red or far-red light signaling pathway"/>
    <property type="evidence" value="ECO:0007669"/>
    <property type="project" value="UniProtKB-ARBA"/>
</dbReference>
<feature type="compositionally biased region" description="Polar residues" evidence="5">
    <location>
        <begin position="207"/>
        <end position="231"/>
    </location>
</feature>
<dbReference type="Gene3D" id="4.10.280.10">
    <property type="entry name" value="Helix-loop-helix DNA-binding domain"/>
    <property type="match status" value="1"/>
</dbReference>
<dbReference type="PANTHER" id="PTHR46807:SF8">
    <property type="entry name" value="TRANSCRIPTION FACTOR PIF1-LIKE ISOFORM X2"/>
    <property type="match status" value="1"/>
</dbReference>
<keyword evidence="7" id="KW-0238">DNA-binding</keyword>
<comment type="caution">
    <text evidence="7">The sequence shown here is derived from an EMBL/GenBank/DDBJ whole genome shotgun (WGS) entry which is preliminary data.</text>
</comment>
<gene>
    <name evidence="7" type="ORF">LIER_15667</name>
</gene>
<dbReference type="InterPro" id="IPR036638">
    <property type="entry name" value="HLH_DNA-bd_sf"/>
</dbReference>
<dbReference type="SMART" id="SM00353">
    <property type="entry name" value="HLH"/>
    <property type="match status" value="1"/>
</dbReference>
<feature type="compositionally biased region" description="Basic and acidic residues" evidence="5">
    <location>
        <begin position="328"/>
        <end position="337"/>
    </location>
</feature>
<dbReference type="AlphaFoldDB" id="A0AAV3Q8E4"/>
<feature type="domain" description="BHLH" evidence="6">
    <location>
        <begin position="328"/>
        <end position="377"/>
    </location>
</feature>
<feature type="region of interest" description="Disordered" evidence="5">
    <location>
        <begin position="504"/>
        <end position="539"/>
    </location>
</feature>
<keyword evidence="2" id="KW-0805">Transcription regulation</keyword>
<evidence type="ECO:0000256" key="1">
    <source>
        <dbReference type="ARBA" id="ARBA00004123"/>
    </source>
</evidence>
<feature type="compositionally biased region" description="Basic and acidic residues" evidence="5">
    <location>
        <begin position="278"/>
        <end position="317"/>
    </location>
</feature>
<dbReference type="InterPro" id="IPR047265">
    <property type="entry name" value="PIF1-like_bHLH"/>
</dbReference>
<comment type="subcellular location">
    <subcellularLocation>
        <location evidence="1">Nucleus</location>
    </subcellularLocation>
</comment>
<proteinExistence type="predicted"/>
<dbReference type="SUPFAM" id="SSF47459">
    <property type="entry name" value="HLH, helix-loop-helix DNA-binding domain"/>
    <property type="match status" value="1"/>
</dbReference>
<feature type="compositionally biased region" description="Basic and acidic residues" evidence="5">
    <location>
        <begin position="517"/>
        <end position="530"/>
    </location>
</feature>
<evidence type="ECO:0000256" key="3">
    <source>
        <dbReference type="ARBA" id="ARBA00023163"/>
    </source>
</evidence>
<dbReference type="Proteomes" id="UP001454036">
    <property type="component" value="Unassembled WGS sequence"/>
</dbReference>
<name>A0AAV3Q8E4_LITER</name>
<keyword evidence="4" id="KW-0539">Nucleus</keyword>
<evidence type="ECO:0000256" key="4">
    <source>
        <dbReference type="ARBA" id="ARBA00023242"/>
    </source>
</evidence>
<evidence type="ECO:0000313" key="7">
    <source>
        <dbReference type="EMBL" id="GAA0158718.1"/>
    </source>
</evidence>
<dbReference type="InterPro" id="IPR011598">
    <property type="entry name" value="bHLH_dom"/>
</dbReference>
<dbReference type="Pfam" id="PF00010">
    <property type="entry name" value="HLH"/>
    <property type="match status" value="1"/>
</dbReference>
<feature type="compositionally biased region" description="Low complexity" evidence="5">
    <location>
        <begin position="504"/>
        <end position="513"/>
    </location>
</feature>
<evidence type="ECO:0000313" key="8">
    <source>
        <dbReference type="Proteomes" id="UP001454036"/>
    </source>
</evidence>
<feature type="compositionally biased region" description="Low complexity" evidence="5">
    <location>
        <begin position="250"/>
        <end position="274"/>
    </location>
</feature>
<sequence length="585" mass="64699">MNRRVPDFELDDVYSLPVSSGLTRKSSMAEDEVMELLWQNGPVVAHTQNQRSNRRTSDHLEAAPPTAASEMGSVVEEAAAAQQEHLFIQEDEMTSWLHYPLHETTFERDISEYFNPPPPSTSVNTTITVAPPLSDELKLSTSIELTVEQQSEKVSLPTIVATKPPVAPPVKQKEVITPPPPQQRVQHFMHFTKLPTTAAAVRLDPRPSSSSKADSTVVESNDTPKVSQVGSSRVPEVDEGAGTSTRGRDFTTTNTYDFTLTSSSPGDSSASIAAEANQEERKEAAIGEDRKRKGREADDYEGHSLDTEFECEGEKKTARGSTSTKRSRAAEVHNLSERRRRDRINERMKTLQELIPRCNKTDKASMLDEAIEYLKTLQLQVQMMSMGCGMVPIMFPGVQQYMPAMGMGMGMPMDMSMNRPLVPYPQMLQGSSMPNPPPGAPMAPRFPMQPFHMPVVHDPSRMQAPNTVDPMINPMAAQNPHPNFINPYQQYLGPQQGQVLMPQNQAAVQQNNAKPSTSREDGNAESHQPARGDQSTVFSEGGFGGFPGQVFAAFAFKGIRLRALLRLCHSEEHTTDVWGITVNVW</sequence>
<dbReference type="FunFam" id="4.10.280.10:FF:000004">
    <property type="entry name" value="Basic helix-loop-helix transcription factor"/>
    <property type="match status" value="1"/>
</dbReference>
<dbReference type="GO" id="GO:0046983">
    <property type="term" value="F:protein dimerization activity"/>
    <property type="evidence" value="ECO:0007669"/>
    <property type="project" value="InterPro"/>
</dbReference>
<organism evidence="7 8">
    <name type="scientific">Lithospermum erythrorhizon</name>
    <name type="common">Purple gromwell</name>
    <name type="synonym">Lithospermum officinale var. erythrorhizon</name>
    <dbReference type="NCBI Taxonomy" id="34254"/>
    <lineage>
        <taxon>Eukaryota</taxon>
        <taxon>Viridiplantae</taxon>
        <taxon>Streptophyta</taxon>
        <taxon>Embryophyta</taxon>
        <taxon>Tracheophyta</taxon>
        <taxon>Spermatophyta</taxon>
        <taxon>Magnoliopsida</taxon>
        <taxon>eudicotyledons</taxon>
        <taxon>Gunneridae</taxon>
        <taxon>Pentapetalae</taxon>
        <taxon>asterids</taxon>
        <taxon>lamiids</taxon>
        <taxon>Boraginales</taxon>
        <taxon>Boraginaceae</taxon>
        <taxon>Boraginoideae</taxon>
        <taxon>Lithospermeae</taxon>
        <taxon>Lithospermum</taxon>
    </lineage>
</organism>
<dbReference type="GO" id="GO:0003677">
    <property type="term" value="F:DNA binding"/>
    <property type="evidence" value="ECO:0007669"/>
    <property type="project" value="UniProtKB-KW"/>
</dbReference>
<keyword evidence="3" id="KW-0804">Transcription</keyword>